<dbReference type="InterPro" id="IPR025110">
    <property type="entry name" value="AMP-bd_C"/>
</dbReference>
<evidence type="ECO:0000256" key="2">
    <source>
        <dbReference type="ARBA" id="ARBA00022598"/>
    </source>
</evidence>
<dbReference type="Proteomes" id="UP000193862">
    <property type="component" value="Unassembled WGS sequence"/>
</dbReference>
<dbReference type="InterPro" id="IPR045851">
    <property type="entry name" value="AMP-bd_C_sf"/>
</dbReference>
<dbReference type="EC" id="6.2.1.-" evidence="5"/>
<dbReference type="AlphaFoldDB" id="A0A1Y5TFR0"/>
<dbReference type="SUPFAM" id="SSF56801">
    <property type="entry name" value="Acetyl-CoA synthetase-like"/>
    <property type="match status" value="1"/>
</dbReference>
<comment type="similarity">
    <text evidence="1">Belongs to the ATP-dependent AMP-binding enzyme family.</text>
</comment>
<dbReference type="InterPro" id="IPR000873">
    <property type="entry name" value="AMP-dep_synth/lig_dom"/>
</dbReference>
<keyword evidence="2 5" id="KW-0436">Ligase</keyword>
<protein>
    <submittedName>
        <fullName evidence="5">Putative acyl--CoA ligase YhfT</fullName>
        <ecNumber evidence="5">6.2.1.-</ecNumber>
    </submittedName>
</protein>
<dbReference type="Pfam" id="PF00501">
    <property type="entry name" value="AMP-binding"/>
    <property type="match status" value="1"/>
</dbReference>
<dbReference type="RefSeq" id="WP_085837685.1">
    <property type="nucleotide sequence ID" value="NZ_FWFS01000011.1"/>
</dbReference>
<evidence type="ECO:0000313" key="6">
    <source>
        <dbReference type="Proteomes" id="UP000193862"/>
    </source>
</evidence>
<dbReference type="Gene3D" id="3.30.300.30">
    <property type="match status" value="1"/>
</dbReference>
<keyword evidence="6" id="KW-1185">Reference proteome</keyword>
<gene>
    <name evidence="5" type="primary">yhfT</name>
    <name evidence="5" type="ORF">AQS8620_02874</name>
</gene>
<accession>A0A1Y5TFR0</accession>
<dbReference type="PANTHER" id="PTHR43201">
    <property type="entry name" value="ACYL-COA SYNTHETASE"/>
    <property type="match status" value="1"/>
</dbReference>
<name>A0A1Y5TFR0_9RHOB</name>
<proteinExistence type="inferred from homology"/>
<dbReference type="Pfam" id="PF13193">
    <property type="entry name" value="AMP-binding_C"/>
    <property type="match status" value="1"/>
</dbReference>
<dbReference type="OrthoDB" id="9803968at2"/>
<sequence length="380" mass="40006">MTGPRFVWDPRAQLSVPAGGEHCARAVIAAIQAGADFAMSPQGVTRLPSARGVFHSRSGGTTGAPKTIARSHASWIASFEMSRAALAVAARDVYAVLSGPEHSLGLYALVEAGHLGADLHVLAGLRPRTQRAALAQAQVSVLYATPTQLRLLCDAGEGAIAAVRHVLCGGGKLPAGLRDAVARLFPNARLREFYGTSETSFIAWDAGGDVPEGAVGTAYPQVEIDIRRFDGTSGEIWVRSPYLFEGYAAGDSADTRWEGGFLSVGERGTLDAQGHLFVAGRQNRMVTIADQNVFPEDIEALVMGAGGVALCAAMPVTDTRRGTRLVLVVGGDAVDDAALLALCRARLHPLAVPRRVIRLSDFPQLASGKPDLRAIAERIA</sequence>
<evidence type="ECO:0000313" key="5">
    <source>
        <dbReference type="EMBL" id="SLN63033.1"/>
    </source>
</evidence>
<evidence type="ECO:0000259" key="3">
    <source>
        <dbReference type="Pfam" id="PF00501"/>
    </source>
</evidence>
<feature type="domain" description="AMP-dependent synthetase/ligase" evidence="3">
    <location>
        <begin position="58"/>
        <end position="247"/>
    </location>
</feature>
<dbReference type="InterPro" id="IPR042099">
    <property type="entry name" value="ANL_N_sf"/>
</dbReference>
<dbReference type="GO" id="GO:0006631">
    <property type="term" value="P:fatty acid metabolic process"/>
    <property type="evidence" value="ECO:0007669"/>
    <property type="project" value="TreeGrafter"/>
</dbReference>
<organism evidence="5 6">
    <name type="scientific">Aquimixticola soesokkakensis</name>
    <dbReference type="NCBI Taxonomy" id="1519096"/>
    <lineage>
        <taxon>Bacteria</taxon>
        <taxon>Pseudomonadati</taxon>
        <taxon>Pseudomonadota</taxon>
        <taxon>Alphaproteobacteria</taxon>
        <taxon>Rhodobacterales</taxon>
        <taxon>Paracoccaceae</taxon>
        <taxon>Aquimixticola</taxon>
    </lineage>
</organism>
<dbReference type="PANTHER" id="PTHR43201:SF5">
    <property type="entry name" value="MEDIUM-CHAIN ACYL-COA LIGASE ACSF2, MITOCHONDRIAL"/>
    <property type="match status" value="1"/>
</dbReference>
<evidence type="ECO:0000256" key="1">
    <source>
        <dbReference type="ARBA" id="ARBA00006432"/>
    </source>
</evidence>
<reference evidence="5 6" key="1">
    <citation type="submission" date="2017-03" db="EMBL/GenBank/DDBJ databases">
        <authorList>
            <person name="Afonso C.L."/>
            <person name="Miller P.J."/>
            <person name="Scott M.A."/>
            <person name="Spackman E."/>
            <person name="Goraichik I."/>
            <person name="Dimitrov K.M."/>
            <person name="Suarez D.L."/>
            <person name="Swayne D.E."/>
        </authorList>
    </citation>
    <scope>NUCLEOTIDE SEQUENCE [LARGE SCALE GENOMIC DNA]</scope>
    <source>
        <strain evidence="5 6">CECT 8620</strain>
    </source>
</reference>
<dbReference type="GO" id="GO:0031956">
    <property type="term" value="F:medium-chain fatty acid-CoA ligase activity"/>
    <property type="evidence" value="ECO:0007669"/>
    <property type="project" value="TreeGrafter"/>
</dbReference>
<dbReference type="Gene3D" id="3.40.50.12780">
    <property type="entry name" value="N-terminal domain of ligase-like"/>
    <property type="match status" value="1"/>
</dbReference>
<evidence type="ECO:0000259" key="4">
    <source>
        <dbReference type="Pfam" id="PF13193"/>
    </source>
</evidence>
<feature type="domain" description="AMP-binding enzyme C-terminal" evidence="4">
    <location>
        <begin position="298"/>
        <end position="369"/>
    </location>
</feature>
<dbReference type="EMBL" id="FWFS01000011">
    <property type="protein sequence ID" value="SLN63033.1"/>
    <property type="molecule type" value="Genomic_DNA"/>
</dbReference>